<comment type="caution">
    <text evidence="3">The sequence shown here is derived from an EMBL/GenBank/DDBJ whole genome shotgun (WGS) entry which is preliminary data.</text>
</comment>
<feature type="region of interest" description="Disordered" evidence="1">
    <location>
        <begin position="136"/>
        <end position="169"/>
    </location>
</feature>
<dbReference type="VEuPathDB" id="TriTrypDB:C3747_220g101"/>
<feature type="compositionally biased region" description="Basic residues" evidence="1">
    <location>
        <begin position="137"/>
        <end position="149"/>
    </location>
</feature>
<accession>A0A2V2VVJ3</accession>
<proteinExistence type="predicted"/>
<dbReference type="Proteomes" id="UP000246078">
    <property type="component" value="Unassembled WGS sequence"/>
</dbReference>
<protein>
    <submittedName>
        <fullName evidence="3">Uncharacterized protein</fullName>
    </submittedName>
</protein>
<dbReference type="VEuPathDB" id="TriTrypDB:TcG_06189"/>
<evidence type="ECO:0000313" key="4">
    <source>
        <dbReference type="Proteomes" id="UP000246078"/>
    </source>
</evidence>
<reference evidence="3 4" key="1">
    <citation type="journal article" date="2018" name="Microb. Genom.">
        <title>Expanding an expanded genome: long-read sequencing of Trypanosoma cruzi.</title>
        <authorList>
            <person name="Berna L."/>
            <person name="Rodriguez M."/>
            <person name="Chiribao M.L."/>
            <person name="Parodi-Talice A."/>
            <person name="Pita S."/>
            <person name="Rijo G."/>
            <person name="Alvarez-Valin F."/>
            <person name="Robello C."/>
        </authorList>
    </citation>
    <scope>NUCLEOTIDE SEQUENCE [LARGE SCALE GENOMIC DNA]</scope>
    <source>
        <strain evidence="3 4">TCC</strain>
    </source>
</reference>
<name>A0A2V2VVJ3_TRYCR</name>
<dbReference type="VEuPathDB" id="TriTrypDB:C3747_220g102"/>
<gene>
    <name evidence="3" type="ORF">C3747_220g101</name>
    <name evidence="2" type="ORF">C3747_220g102</name>
</gene>
<organism evidence="3 4">
    <name type="scientific">Trypanosoma cruzi</name>
    <dbReference type="NCBI Taxonomy" id="5693"/>
    <lineage>
        <taxon>Eukaryota</taxon>
        <taxon>Discoba</taxon>
        <taxon>Euglenozoa</taxon>
        <taxon>Kinetoplastea</taxon>
        <taxon>Metakinetoplastina</taxon>
        <taxon>Trypanosomatida</taxon>
        <taxon>Trypanosomatidae</taxon>
        <taxon>Trypanosoma</taxon>
        <taxon>Schizotrypanum</taxon>
    </lineage>
</organism>
<dbReference type="EMBL" id="PRFC01000220">
    <property type="protein sequence ID" value="PWU99258.1"/>
    <property type="molecule type" value="Genomic_DNA"/>
</dbReference>
<dbReference type="AlphaFoldDB" id="A0A2V2VVJ3"/>
<evidence type="ECO:0000256" key="1">
    <source>
        <dbReference type="SAM" id="MobiDB-lite"/>
    </source>
</evidence>
<sequence>MPQSSQGQAKHTRDGGSGGAQRLKWNGSSWVKVLHVSAADTQARRLDKRFPSLLVHHAGQQTAAEAAARRQGKKRPHRPARTHYISCCLTHHRRTATPTADGGSGTRNKRVTHSRVSEEAKWIRSSLAALRQFVRPCSHHSTRAGRGKWKGGSGEGERGERPSALALGS</sequence>
<feature type="region of interest" description="Disordered" evidence="1">
    <location>
        <begin position="1"/>
        <end position="23"/>
    </location>
</feature>
<dbReference type="EMBL" id="PRFC01000220">
    <property type="protein sequence ID" value="PWU99257.1"/>
    <property type="molecule type" value="Genomic_DNA"/>
</dbReference>
<evidence type="ECO:0000313" key="2">
    <source>
        <dbReference type="EMBL" id="PWU99257.1"/>
    </source>
</evidence>
<evidence type="ECO:0000313" key="3">
    <source>
        <dbReference type="EMBL" id="PWU99258.1"/>
    </source>
</evidence>